<evidence type="ECO:0000313" key="1">
    <source>
        <dbReference type="EMBL" id="KAJ3552757.1"/>
    </source>
</evidence>
<accession>A0ACC1T4F2</accession>
<gene>
    <name evidence="1" type="ORF">NM688_g3983</name>
</gene>
<name>A0ACC1T4F2_9APHY</name>
<dbReference type="EMBL" id="JANHOG010000621">
    <property type="protein sequence ID" value="KAJ3552757.1"/>
    <property type="molecule type" value="Genomic_DNA"/>
</dbReference>
<evidence type="ECO:0000313" key="2">
    <source>
        <dbReference type="Proteomes" id="UP001148662"/>
    </source>
</evidence>
<organism evidence="1 2">
    <name type="scientific">Phlebia brevispora</name>
    <dbReference type="NCBI Taxonomy" id="194682"/>
    <lineage>
        <taxon>Eukaryota</taxon>
        <taxon>Fungi</taxon>
        <taxon>Dikarya</taxon>
        <taxon>Basidiomycota</taxon>
        <taxon>Agaricomycotina</taxon>
        <taxon>Agaricomycetes</taxon>
        <taxon>Polyporales</taxon>
        <taxon>Meruliaceae</taxon>
        <taxon>Phlebia</taxon>
    </lineage>
</organism>
<keyword evidence="2" id="KW-1185">Reference proteome</keyword>
<dbReference type="Proteomes" id="UP001148662">
    <property type="component" value="Unassembled WGS sequence"/>
</dbReference>
<protein>
    <submittedName>
        <fullName evidence="1">Uncharacterized protein</fullName>
    </submittedName>
</protein>
<proteinExistence type="predicted"/>
<comment type="caution">
    <text evidence="1">The sequence shown here is derived from an EMBL/GenBank/DDBJ whole genome shotgun (WGS) entry which is preliminary data.</text>
</comment>
<reference evidence="1" key="1">
    <citation type="submission" date="2022-07" db="EMBL/GenBank/DDBJ databases">
        <title>Genome Sequence of Phlebia brevispora.</title>
        <authorList>
            <person name="Buettner E."/>
        </authorList>
    </citation>
    <scope>NUCLEOTIDE SEQUENCE</scope>
    <source>
        <strain evidence="1">MPL23</strain>
    </source>
</reference>
<sequence>MTSINWALEGVAQLCSVEILEFGTEEEFHSKPGYYGLYPTFSDANLTTYRPTNEDCLMRIVTTPDFCNACMEGLWLSLLKRVDLIDDVVAGCAQNHWTKNWYRLLEVQWVPLAHWYGNPNAPYGYTVEWFKNGEKLHFPDLSRISLGDADAPGVYTVKVKYRTPQVLVDKEHLLSSEATITVSDYCRPTSTGLM</sequence>